<gene>
    <name evidence="1" type="ORF">NUW54_g1909</name>
</gene>
<evidence type="ECO:0000313" key="2">
    <source>
        <dbReference type="Proteomes" id="UP001144978"/>
    </source>
</evidence>
<dbReference type="Proteomes" id="UP001144978">
    <property type="component" value="Unassembled WGS sequence"/>
</dbReference>
<protein>
    <submittedName>
        <fullName evidence="1">Uncharacterized protein</fullName>
    </submittedName>
</protein>
<evidence type="ECO:0000313" key="1">
    <source>
        <dbReference type="EMBL" id="KAJ3012309.1"/>
    </source>
</evidence>
<reference evidence="1" key="1">
    <citation type="submission" date="2022-08" db="EMBL/GenBank/DDBJ databases">
        <title>Genome Sequence of Pycnoporus sanguineus.</title>
        <authorList>
            <person name="Buettner E."/>
        </authorList>
    </citation>
    <scope>NUCLEOTIDE SEQUENCE</scope>
    <source>
        <strain evidence="1">CG-C14</strain>
    </source>
</reference>
<keyword evidence="2" id="KW-1185">Reference proteome</keyword>
<accession>A0ACC1Q863</accession>
<organism evidence="1 2">
    <name type="scientific">Trametes sanguinea</name>
    <dbReference type="NCBI Taxonomy" id="158606"/>
    <lineage>
        <taxon>Eukaryota</taxon>
        <taxon>Fungi</taxon>
        <taxon>Dikarya</taxon>
        <taxon>Basidiomycota</taxon>
        <taxon>Agaricomycotina</taxon>
        <taxon>Agaricomycetes</taxon>
        <taxon>Polyporales</taxon>
        <taxon>Polyporaceae</taxon>
        <taxon>Trametes</taxon>
    </lineage>
</organism>
<proteinExistence type="predicted"/>
<name>A0ACC1Q863_9APHY</name>
<dbReference type="EMBL" id="JANSHE010000336">
    <property type="protein sequence ID" value="KAJ3012309.1"/>
    <property type="molecule type" value="Genomic_DNA"/>
</dbReference>
<sequence length="482" mass="53402">MAPRSKRRPNQAKDNAVRERVQPYPTSRPLGVSARINQRSPSPCPSSSSDADPEETKHLKGERRVRRDLGLPTQDEYNVVEAEYLGGLDRRKKAKALISQEMFDDILLVLRCPGDQSIRTAQFRWWVRKMFKLEERMQIPLSIPPEAIAEGHEVDVVLHDGKEVAVKENIYAILCFRHEHIDHGGRDRTAMEVRKHYTWIPKELVAGFIRTCPTCIFKRTGKCDEERAANYQKEKAARALVTQKEVADLRHVVPKGEDPRVQEAGPSPDASHPPFSLPLPNITRSPLFGYPSSTQAGLGQRIAGSLLDALPCLVPWYLSSAGPSCGPSGLADAPAGYRSTHSSLPADSQPSSANGMRYRTAFDEHVRLPSIHTCGLASRDQEPCARINLPSLSQLLGFPEPFAGVHMPERRSLDGLSQLNNPNFQSSPFYDAQGMPYRDLAQVQHDPQIDPALLPGGVHMLALAAECAKARMNPSNGQESQV</sequence>
<comment type="caution">
    <text evidence="1">The sequence shown here is derived from an EMBL/GenBank/DDBJ whole genome shotgun (WGS) entry which is preliminary data.</text>
</comment>